<dbReference type="RefSeq" id="WP_272745664.1">
    <property type="nucleotide sequence ID" value="NZ_JAQQKV010000003.1"/>
</dbReference>
<feature type="region of interest" description="Disordered" evidence="1">
    <location>
        <begin position="988"/>
        <end position="1014"/>
    </location>
</feature>
<accession>A0ABT5HM67</accession>
<dbReference type="InterPro" id="IPR011990">
    <property type="entry name" value="TPR-like_helical_dom_sf"/>
</dbReference>
<dbReference type="Gene3D" id="1.25.40.10">
    <property type="entry name" value="Tetratricopeptide repeat domain"/>
    <property type="match status" value="1"/>
</dbReference>
<dbReference type="EMBL" id="JAQQKV010000003">
    <property type="protein sequence ID" value="MDC7677341.1"/>
    <property type="molecule type" value="Genomic_DNA"/>
</dbReference>
<name>A0ABT5HM67_9CAUL</name>
<proteinExistence type="predicted"/>
<protein>
    <submittedName>
        <fullName evidence="2">Tetratricopeptide repeat protein</fullName>
    </submittedName>
</protein>
<organism evidence="2 3">
    <name type="scientific">Asticcacaulis machinosus</name>
    <dbReference type="NCBI Taxonomy" id="2984211"/>
    <lineage>
        <taxon>Bacteria</taxon>
        <taxon>Pseudomonadati</taxon>
        <taxon>Pseudomonadota</taxon>
        <taxon>Alphaproteobacteria</taxon>
        <taxon>Caulobacterales</taxon>
        <taxon>Caulobacteraceae</taxon>
        <taxon>Asticcacaulis</taxon>
    </lineage>
</organism>
<dbReference type="Proteomes" id="UP001218579">
    <property type="component" value="Unassembled WGS sequence"/>
</dbReference>
<keyword evidence="3" id="KW-1185">Reference proteome</keyword>
<evidence type="ECO:0000256" key="1">
    <source>
        <dbReference type="SAM" id="MobiDB-lite"/>
    </source>
</evidence>
<gene>
    <name evidence="2" type="ORF">PQU98_14445</name>
</gene>
<evidence type="ECO:0000313" key="2">
    <source>
        <dbReference type="EMBL" id="MDC7677341.1"/>
    </source>
</evidence>
<evidence type="ECO:0000313" key="3">
    <source>
        <dbReference type="Proteomes" id="UP001218579"/>
    </source>
</evidence>
<reference evidence="2 3" key="1">
    <citation type="submission" date="2023-01" db="EMBL/GenBank/DDBJ databases">
        <title>Novel species of the genus Asticcacaulis isolated from rivers.</title>
        <authorList>
            <person name="Lu H."/>
        </authorList>
    </citation>
    <scope>NUCLEOTIDE SEQUENCE [LARGE SCALE GENOMIC DNA]</scope>
    <source>
        <strain evidence="2 3">LKC15W</strain>
    </source>
</reference>
<sequence length="1014" mass="108103">MTRALLSGSLFEVSSTDKDNVETDAGKSATVSLRAALKTTAAVVFLSGFGVTSIALATPAVKQGIASAIASRAQIDIRVGRNDSAGRIEIYGSTGSKASVRREKGQVIVRLPGNLRPDIGDLSANPPEGISAVSIRQDSRATELLMTLKDGVETHFGRADGAVFVQIDLPKPETPAARGDITVTLQELSRTNKAASAASVQVKATAIDGGIDLSFPFATPVGASVFRRGESVWVVFDQEVDLNLPASLKGGAVVTSAAYARNDGFTALRLTAPAGAVTAKVENGLWTVRVGGRPVDAGQVSEVSVARDDTTGASALAVNMAGASRVAWIRDPAIGDRMAVVTARGPVKRLMSERTTPQAALGATSHGLVIERMTPDITVDVSGDIVTVSRPNGLALSAPAQWAREDVAARTLEYKPAAFPALMDEENWSKLPTSGPMSGFLGRYNQLQQQAADEADKGIGATTGARLSLARFLVGQGLNYEAIGVLDMLARQTPASLSDAQFRGLRAMAKIMAGRYRDAKADLDSTPLINDPAADLWRGYVAVQDGHFADARQSFKSGAGALDVFPPIWRTRFAAANATAAYQMNDLAAAKDLITYAVSQGAPPLETLEAQLVQAQIFEGMGDKTRALKMYNAIARAPLGRVAMPAQLRAARLNLSLGKSKPDETLEALNGLRYRWRGDDTELELISSIGDIYLGQGRYRQALDVMKTGGKQFGSSPDAVQIQNKLSTAFRGLFLEGQADGLQPVEALGLFYDFRDLTPVGADGDDMVRRLARRLMDVDLLDQSADLLQYQIDNRLQGVAKSSVAADVAAIQLMNRQPEKALQALWKTRTSLLPKPVMAERRILEARALTELGRTDHALEVLGTDNSGEAMDIRADIFWRDKDWAKAGAILEKRLGDRWKRDGALSLEDESRLIRAGVAYSLVSDQRALSRLADRFGKFAEGAQSPEAVHVALAGMDNGPINAQDFALAASKADSFTGWVAGMKKRLRDKASQPLPGAGTQRTAANEAAKAPQA</sequence>
<comment type="caution">
    <text evidence="2">The sequence shown here is derived from an EMBL/GenBank/DDBJ whole genome shotgun (WGS) entry which is preliminary data.</text>
</comment>
<dbReference type="SUPFAM" id="SSF48452">
    <property type="entry name" value="TPR-like"/>
    <property type="match status" value="1"/>
</dbReference>